<evidence type="ECO:0000313" key="7">
    <source>
        <dbReference type="EMBL" id="KAF2005726.1"/>
    </source>
</evidence>
<dbReference type="InterPro" id="IPR002938">
    <property type="entry name" value="FAD-bd"/>
</dbReference>
<dbReference type="OrthoDB" id="655030at2759"/>
<dbReference type="InterPro" id="IPR036188">
    <property type="entry name" value="FAD/NAD-bd_sf"/>
</dbReference>
<organism evidence="7 8">
    <name type="scientific">Amniculicola lignicola CBS 123094</name>
    <dbReference type="NCBI Taxonomy" id="1392246"/>
    <lineage>
        <taxon>Eukaryota</taxon>
        <taxon>Fungi</taxon>
        <taxon>Dikarya</taxon>
        <taxon>Ascomycota</taxon>
        <taxon>Pezizomycotina</taxon>
        <taxon>Dothideomycetes</taxon>
        <taxon>Pleosporomycetidae</taxon>
        <taxon>Pleosporales</taxon>
        <taxon>Amniculicolaceae</taxon>
        <taxon>Amniculicola</taxon>
    </lineage>
</organism>
<evidence type="ECO:0000259" key="6">
    <source>
        <dbReference type="Pfam" id="PF01494"/>
    </source>
</evidence>
<proteinExistence type="inferred from homology"/>
<feature type="domain" description="FAD-binding" evidence="6">
    <location>
        <begin position="345"/>
        <end position="408"/>
    </location>
</feature>
<keyword evidence="4" id="KW-0560">Oxidoreductase</keyword>
<dbReference type="GO" id="GO:0004497">
    <property type="term" value="F:monooxygenase activity"/>
    <property type="evidence" value="ECO:0007669"/>
    <property type="project" value="UniProtKB-KW"/>
</dbReference>
<dbReference type="Proteomes" id="UP000799779">
    <property type="component" value="Unassembled WGS sequence"/>
</dbReference>
<keyword evidence="5" id="KW-0503">Monooxygenase</keyword>
<dbReference type="Pfam" id="PF01494">
    <property type="entry name" value="FAD_binding_3"/>
    <property type="match status" value="1"/>
</dbReference>
<dbReference type="EMBL" id="ML977562">
    <property type="protein sequence ID" value="KAF2005726.1"/>
    <property type="molecule type" value="Genomic_DNA"/>
</dbReference>
<evidence type="ECO:0000256" key="5">
    <source>
        <dbReference type="ARBA" id="ARBA00023033"/>
    </source>
</evidence>
<accession>A0A6A5X2L1</accession>
<evidence type="ECO:0000256" key="2">
    <source>
        <dbReference type="ARBA" id="ARBA00022630"/>
    </source>
</evidence>
<dbReference type="InterPro" id="IPR050493">
    <property type="entry name" value="FAD-dep_Monooxygenase_BioMet"/>
</dbReference>
<dbReference type="AlphaFoldDB" id="A0A6A5X2L1"/>
<comment type="similarity">
    <text evidence="1">Belongs to the paxM FAD-dependent monooxygenase family.</text>
</comment>
<keyword evidence="3" id="KW-0274">FAD</keyword>
<dbReference type="PRINTS" id="PR00420">
    <property type="entry name" value="RNGMNOXGNASE"/>
</dbReference>
<evidence type="ECO:0000313" key="8">
    <source>
        <dbReference type="Proteomes" id="UP000799779"/>
    </source>
</evidence>
<keyword evidence="2" id="KW-0285">Flavoprotein</keyword>
<dbReference type="PANTHER" id="PTHR13789:SF309">
    <property type="entry name" value="PUTATIVE (AFU_ORTHOLOGUE AFUA_6G14510)-RELATED"/>
    <property type="match status" value="1"/>
</dbReference>
<dbReference type="PANTHER" id="PTHR13789">
    <property type="entry name" value="MONOOXYGENASE"/>
    <property type="match status" value="1"/>
</dbReference>
<keyword evidence="8" id="KW-1185">Reference proteome</keyword>
<sequence>MVSTTPHSKHFLDGKKIVIAGAGVSGLAFTISIHKLWPQYSTSPVPQITLFERDPSAVPPGREGYSLSLRSDPPSAGIQTLQKMGILEDLLNVSIARLGGEEEAKGDQGGFVVWDGRTENWKPVMKIRSKTPPGCPVAGMRIHRAALRRTLVEAVERLPGVEIRWGEAITSISPSPSPSSQVTIHTTSGVATETADLLIAADGSSSPLRALLRPSDTLTFAGPTAIFGTSPLSSSPGSPVEYGTVISGQGPALFCAPTDDNRMIWALSWPVSSPPAIRKPPLDQRDMEEILDKAKGVGGEALGKRFLGILMESEREGLRGFNAMDKGGFAHTGGYVEQKEMKGLEGKVLFVGDANHAVSPFAGNGANLAIADGWDLADSLMVRWFKDGLRKAVERYDRLAVGRARMVVKTSRWNIGIMHSGGWRLVVALWVLRVVQWLFF</sequence>
<reference evidence="7" key="1">
    <citation type="journal article" date="2020" name="Stud. Mycol.">
        <title>101 Dothideomycetes genomes: a test case for predicting lifestyles and emergence of pathogens.</title>
        <authorList>
            <person name="Haridas S."/>
            <person name="Albert R."/>
            <person name="Binder M."/>
            <person name="Bloem J."/>
            <person name="Labutti K."/>
            <person name="Salamov A."/>
            <person name="Andreopoulos B."/>
            <person name="Baker S."/>
            <person name="Barry K."/>
            <person name="Bills G."/>
            <person name="Bluhm B."/>
            <person name="Cannon C."/>
            <person name="Castanera R."/>
            <person name="Culley D."/>
            <person name="Daum C."/>
            <person name="Ezra D."/>
            <person name="Gonzalez J."/>
            <person name="Henrissat B."/>
            <person name="Kuo A."/>
            <person name="Liang C."/>
            <person name="Lipzen A."/>
            <person name="Lutzoni F."/>
            <person name="Magnuson J."/>
            <person name="Mondo S."/>
            <person name="Nolan M."/>
            <person name="Ohm R."/>
            <person name="Pangilinan J."/>
            <person name="Park H.-J."/>
            <person name="Ramirez L."/>
            <person name="Alfaro M."/>
            <person name="Sun H."/>
            <person name="Tritt A."/>
            <person name="Yoshinaga Y."/>
            <person name="Zwiers L.-H."/>
            <person name="Turgeon B."/>
            <person name="Goodwin S."/>
            <person name="Spatafora J."/>
            <person name="Crous P."/>
            <person name="Grigoriev I."/>
        </authorList>
    </citation>
    <scope>NUCLEOTIDE SEQUENCE</scope>
    <source>
        <strain evidence="7">CBS 123094</strain>
    </source>
</reference>
<gene>
    <name evidence="7" type="ORF">P154DRAFT_424031</name>
</gene>
<protein>
    <submittedName>
        <fullName evidence="7">FAD/NAD(P)-binding domain-containing protein</fullName>
    </submittedName>
</protein>
<name>A0A6A5X2L1_9PLEO</name>
<evidence type="ECO:0000256" key="1">
    <source>
        <dbReference type="ARBA" id="ARBA00007992"/>
    </source>
</evidence>
<evidence type="ECO:0000256" key="3">
    <source>
        <dbReference type="ARBA" id="ARBA00022827"/>
    </source>
</evidence>
<dbReference type="SUPFAM" id="SSF51905">
    <property type="entry name" value="FAD/NAD(P)-binding domain"/>
    <property type="match status" value="1"/>
</dbReference>
<dbReference type="GO" id="GO:0071949">
    <property type="term" value="F:FAD binding"/>
    <property type="evidence" value="ECO:0007669"/>
    <property type="project" value="InterPro"/>
</dbReference>
<dbReference type="Gene3D" id="3.50.50.60">
    <property type="entry name" value="FAD/NAD(P)-binding domain"/>
    <property type="match status" value="1"/>
</dbReference>
<evidence type="ECO:0000256" key="4">
    <source>
        <dbReference type="ARBA" id="ARBA00023002"/>
    </source>
</evidence>